<sequence length="287" mass="30834">MPFGLCQRDGVLAVEHLRHFPHLFGIGLPGAFLPVPVLFLVALLVLIDLEFGFEHGAFDQRIVDITKVFGKFQRGDAAGVFDDLVERQAQRAGVWLPGQHFAHVDIEIAGDGAAVLAGARGVGIEPRDMGEQQAVVVAGARADHLPAKPHRFGHAVDGAIGEDLARMIGGAEQRGLPPGGKACIAPPRDIGALRRRPRRARREPHVAMFGQRQQERPTLFGREGLRIDRGGGALLRQSLGGRGGPLRSRRVVWPSVVQKGIAGEADIALERDPAAPEGTGPRLRAFP</sequence>
<evidence type="ECO:0000313" key="3">
    <source>
        <dbReference type="EMBL" id="NML93153.1"/>
    </source>
</evidence>
<keyword evidence="2" id="KW-0472">Membrane</keyword>
<proteinExistence type="predicted"/>
<name>A0A7Y0BMS5_9SPHN</name>
<keyword evidence="2" id="KW-0812">Transmembrane</keyword>
<evidence type="ECO:0000256" key="2">
    <source>
        <dbReference type="SAM" id="Phobius"/>
    </source>
</evidence>
<dbReference type="RefSeq" id="WP_169492410.1">
    <property type="nucleotide sequence ID" value="NZ_JABBGM010000002.1"/>
</dbReference>
<feature type="region of interest" description="Disordered" evidence="1">
    <location>
        <begin position="268"/>
        <end position="287"/>
    </location>
</feature>
<reference evidence="3 4" key="1">
    <citation type="submission" date="2020-04" db="EMBL/GenBank/DDBJ databases">
        <title>Novosphingobium sp. TW-4 isolated from soil.</title>
        <authorList>
            <person name="Dahal R.H."/>
            <person name="Chaudhary D.K."/>
        </authorList>
    </citation>
    <scope>NUCLEOTIDE SEQUENCE [LARGE SCALE GENOMIC DNA]</scope>
    <source>
        <strain evidence="3 4">TW-4</strain>
    </source>
</reference>
<gene>
    <name evidence="3" type="ORF">HHL27_05655</name>
</gene>
<evidence type="ECO:0000256" key="1">
    <source>
        <dbReference type="SAM" id="MobiDB-lite"/>
    </source>
</evidence>
<dbReference type="Proteomes" id="UP000583556">
    <property type="component" value="Unassembled WGS sequence"/>
</dbReference>
<protein>
    <submittedName>
        <fullName evidence="3">Uncharacterized protein</fullName>
    </submittedName>
</protein>
<dbReference type="EMBL" id="JABBGM010000002">
    <property type="protein sequence ID" value="NML93153.1"/>
    <property type="molecule type" value="Genomic_DNA"/>
</dbReference>
<accession>A0A7Y0BMS5</accession>
<evidence type="ECO:0000313" key="4">
    <source>
        <dbReference type="Proteomes" id="UP000583556"/>
    </source>
</evidence>
<dbReference type="AlphaFoldDB" id="A0A7Y0BMS5"/>
<organism evidence="3 4">
    <name type="scientific">Novosphingobium olei</name>
    <dbReference type="NCBI Taxonomy" id="2728851"/>
    <lineage>
        <taxon>Bacteria</taxon>
        <taxon>Pseudomonadati</taxon>
        <taxon>Pseudomonadota</taxon>
        <taxon>Alphaproteobacteria</taxon>
        <taxon>Sphingomonadales</taxon>
        <taxon>Sphingomonadaceae</taxon>
        <taxon>Novosphingobium</taxon>
    </lineage>
</organism>
<feature type="transmembrane region" description="Helical" evidence="2">
    <location>
        <begin position="20"/>
        <end position="47"/>
    </location>
</feature>
<comment type="caution">
    <text evidence="3">The sequence shown here is derived from an EMBL/GenBank/DDBJ whole genome shotgun (WGS) entry which is preliminary data.</text>
</comment>
<keyword evidence="4" id="KW-1185">Reference proteome</keyword>
<keyword evidence="2" id="KW-1133">Transmembrane helix</keyword>